<dbReference type="EMBL" id="LT907975">
    <property type="protein sequence ID" value="SOB60456.1"/>
    <property type="molecule type" value="Genomic_DNA"/>
</dbReference>
<keyword evidence="3" id="KW-0479">Metal-binding</keyword>
<dbReference type="InterPro" id="IPR045854">
    <property type="entry name" value="NO2/SO3_Rdtase_4Fe4S_sf"/>
</dbReference>
<dbReference type="PANTHER" id="PTHR32439">
    <property type="entry name" value="FERREDOXIN--NITRITE REDUCTASE, CHLOROPLASTIC"/>
    <property type="match status" value="1"/>
</dbReference>
<dbReference type="InterPro" id="IPR006067">
    <property type="entry name" value="NO2/SO3_Rdtase_4Fe4S_dom"/>
</dbReference>
<keyword evidence="4" id="KW-0560">Oxidoreductase</keyword>
<evidence type="ECO:0000313" key="9">
    <source>
        <dbReference type="EMBL" id="SOB60456.1"/>
    </source>
</evidence>
<evidence type="ECO:0000256" key="6">
    <source>
        <dbReference type="ARBA" id="ARBA00023014"/>
    </source>
</evidence>
<keyword evidence="1" id="KW-0004">4Fe-4S</keyword>
<dbReference type="SUPFAM" id="SSF56014">
    <property type="entry name" value="Nitrite and sulphite reductase 4Fe-4S domain-like"/>
    <property type="match status" value="1"/>
</dbReference>
<dbReference type="Pfam" id="PF03460">
    <property type="entry name" value="NIR_SIR_ferr"/>
    <property type="match status" value="1"/>
</dbReference>
<sequence length="218" mass="23329">MENMESEVMNVMPVKRKDGTYAVRLCLHQGLFNRAAMQTVQEVMDTFGLTDLRVTTGQRLNLEGVPADKIDSVLESLGNQVEKCPPGISVCAGGALCKYGKQETREITDRLLAVLKSNAPYPFKVKSGVSGCAMACGLSFVRDLGLVGGAKGWTVLYGGSARHRAAPGLTLAKGASADEALDLIEKGLAYYKENGKKGERLGMMVRRLGSEAVLDALT</sequence>
<keyword evidence="5" id="KW-0408">Iron</keyword>
<dbReference type="GO" id="GO:0046872">
    <property type="term" value="F:metal ion binding"/>
    <property type="evidence" value="ECO:0007669"/>
    <property type="project" value="UniProtKB-KW"/>
</dbReference>
<evidence type="ECO:0000313" key="10">
    <source>
        <dbReference type="Proteomes" id="UP000219215"/>
    </source>
</evidence>
<keyword evidence="10" id="KW-1185">Reference proteome</keyword>
<dbReference type="GO" id="GO:0016491">
    <property type="term" value="F:oxidoreductase activity"/>
    <property type="evidence" value="ECO:0007669"/>
    <property type="project" value="UniProtKB-KW"/>
</dbReference>
<protein>
    <submittedName>
        <fullName evidence="9">Nitrite and sulphite reductase 4Fe-4S region</fullName>
    </submittedName>
</protein>
<gene>
    <name evidence="9" type="ORF">DPRO_3540</name>
</gene>
<dbReference type="Proteomes" id="UP000219215">
    <property type="component" value="Chromosome DPRO"/>
</dbReference>
<evidence type="ECO:0000256" key="1">
    <source>
        <dbReference type="ARBA" id="ARBA00022485"/>
    </source>
</evidence>
<keyword evidence="2" id="KW-0349">Heme</keyword>
<dbReference type="GO" id="GO:0020037">
    <property type="term" value="F:heme binding"/>
    <property type="evidence" value="ECO:0007669"/>
    <property type="project" value="InterPro"/>
</dbReference>
<proteinExistence type="predicted"/>
<accession>A0A2C8FE57</accession>
<evidence type="ECO:0000256" key="4">
    <source>
        <dbReference type="ARBA" id="ARBA00023002"/>
    </source>
</evidence>
<dbReference type="Gene3D" id="3.30.413.10">
    <property type="entry name" value="Sulfite Reductase Hemoprotein, domain 1"/>
    <property type="match status" value="1"/>
</dbReference>
<dbReference type="Pfam" id="PF01077">
    <property type="entry name" value="NIR_SIR"/>
    <property type="match status" value="1"/>
</dbReference>
<dbReference type="PROSITE" id="PS00365">
    <property type="entry name" value="NIR_SIR"/>
    <property type="match status" value="1"/>
</dbReference>
<dbReference type="RefSeq" id="WP_097013178.1">
    <property type="nucleotide sequence ID" value="NZ_LT907975.1"/>
</dbReference>
<dbReference type="PANTHER" id="PTHR32439:SF9">
    <property type="entry name" value="BLR3264 PROTEIN"/>
    <property type="match status" value="1"/>
</dbReference>
<dbReference type="OrthoDB" id="9768666at2"/>
<dbReference type="InterPro" id="IPR051329">
    <property type="entry name" value="NIR_SIR_4Fe-4S"/>
</dbReference>
<name>A0A2C8FE57_9BACT</name>
<feature type="domain" description="Nitrite/sulphite reductase 4Fe-4S" evidence="7">
    <location>
        <begin position="87"/>
        <end position="215"/>
    </location>
</feature>
<dbReference type="GO" id="GO:0051539">
    <property type="term" value="F:4 iron, 4 sulfur cluster binding"/>
    <property type="evidence" value="ECO:0007669"/>
    <property type="project" value="UniProtKB-KW"/>
</dbReference>
<evidence type="ECO:0000259" key="7">
    <source>
        <dbReference type="Pfam" id="PF01077"/>
    </source>
</evidence>
<dbReference type="InterPro" id="IPR005117">
    <property type="entry name" value="NiRdtase/SiRdtase_haem-b_fer"/>
</dbReference>
<dbReference type="Gene3D" id="3.90.480.10">
    <property type="entry name" value="Sulfite Reductase Hemoprotein,Domain 2"/>
    <property type="match status" value="1"/>
</dbReference>
<reference evidence="10" key="1">
    <citation type="submission" date="2017-09" db="EMBL/GenBank/DDBJ databases">
        <authorList>
            <person name="Regsiter A."/>
            <person name="William W."/>
        </authorList>
    </citation>
    <scope>NUCLEOTIDE SEQUENCE [LARGE SCALE GENOMIC DNA]</scope>
    <source>
        <strain evidence="10">500-1</strain>
    </source>
</reference>
<evidence type="ECO:0000256" key="5">
    <source>
        <dbReference type="ARBA" id="ARBA00023004"/>
    </source>
</evidence>
<keyword evidence="6" id="KW-0411">Iron-sulfur</keyword>
<dbReference type="SUPFAM" id="SSF55124">
    <property type="entry name" value="Nitrite/Sulfite reductase N-terminal domain-like"/>
    <property type="match status" value="1"/>
</dbReference>
<dbReference type="KEGG" id="pprf:DPRO_3540"/>
<evidence type="ECO:0000256" key="3">
    <source>
        <dbReference type="ARBA" id="ARBA00022723"/>
    </source>
</evidence>
<feature type="domain" description="Nitrite/Sulfite reductase ferredoxin-like" evidence="8">
    <location>
        <begin position="16"/>
        <end position="78"/>
    </location>
</feature>
<dbReference type="InterPro" id="IPR006066">
    <property type="entry name" value="NO2/SO3_Rdtase_FeS/sirohaem_BS"/>
</dbReference>
<evidence type="ECO:0000256" key="2">
    <source>
        <dbReference type="ARBA" id="ARBA00022617"/>
    </source>
</evidence>
<organism evidence="9 10">
    <name type="scientific">Pseudodesulfovibrio profundus</name>
    <dbReference type="NCBI Taxonomy" id="57320"/>
    <lineage>
        <taxon>Bacteria</taxon>
        <taxon>Pseudomonadati</taxon>
        <taxon>Thermodesulfobacteriota</taxon>
        <taxon>Desulfovibrionia</taxon>
        <taxon>Desulfovibrionales</taxon>
        <taxon>Desulfovibrionaceae</taxon>
    </lineage>
</organism>
<dbReference type="InterPro" id="IPR036136">
    <property type="entry name" value="Nit/Sulf_reduc_fer-like_dom_sf"/>
</dbReference>
<dbReference type="AlphaFoldDB" id="A0A2C8FE57"/>
<evidence type="ECO:0000259" key="8">
    <source>
        <dbReference type="Pfam" id="PF03460"/>
    </source>
</evidence>